<dbReference type="InterPro" id="IPR027417">
    <property type="entry name" value="P-loop_NTPase"/>
</dbReference>
<dbReference type="Proteomes" id="UP000051887">
    <property type="component" value="Unassembled WGS sequence"/>
</dbReference>
<dbReference type="AlphaFoldDB" id="A0A0N7LWF7"/>
<name>A0A0N7LWF7_9RHOB</name>
<protein>
    <recommendedName>
        <fullName evidence="2">Helicase C-terminal domain-containing protein</fullName>
    </recommendedName>
</protein>
<dbReference type="RefSeq" id="WP_207383455.1">
    <property type="nucleotide sequence ID" value="NZ_CYSB01000037.1"/>
</dbReference>
<organism evidence="4 6">
    <name type="scientific">Thalassovita autumnalis</name>
    <dbReference type="NCBI Taxonomy" id="2072972"/>
    <lineage>
        <taxon>Bacteria</taxon>
        <taxon>Pseudomonadati</taxon>
        <taxon>Pseudomonadota</taxon>
        <taxon>Alphaproteobacteria</taxon>
        <taxon>Rhodobacterales</taxon>
        <taxon>Roseobacteraceae</taxon>
        <taxon>Thalassovita</taxon>
    </lineage>
</organism>
<sequence>MTSNAEDVARQRMIERLRQDLMGPLADDEILQDSPSEIYMTGILFAQKSPQGVAETEEAVLGSDEEDDAASRVPPDTFRPSSAGLSFAVRSKDGENALLNVDVSAARYDALPRATSDDGRPRFDWAREQLTAHRFIELPSDHDGEYDVPGIPDLALWLRTRKHGDLYLVTIILLNKNVSPEKPEPGLRDVGNLYQVGFRVEADPDFGVIVPRPDPVQRMPDEDRATAALLYRDAPDYGAGHTCSIRNEQMPDGTVRLATEWLPSTLVRSPGPLGDPEFFAKLVATKLEGALGSEWLSVASHADICAALDDLCACYDQWISAREAEVDALPSGLQETAQRHLNDCRKALARMREGVELLRKDGPELLAFRLANRALWQQNEWKRKRNPEIGPLVWRPFQMAFVLLCMASAGDRDHTDRSVMDLLWFPTGGGKTEAYLLLTAYTIFLRRQQGGPDTGGVTVLMRYTLRLLTAQQFQRAAAMILACDLLRTGDCDCAGIDIPTSLVQGAPISIGLWVGRNTTPNRIVETEKTGSPAQIEHCPDCGSHLEWDIASSGDRIHACCRDTGCKSGLARDHFPFWTVDEDIYRELPTLLLGTADKFVQIVTKKETGRLFGLGDASRFPPDLIIQDELHLISGPLGSMAGLFETAIDAMCSREGRRPKVIGSTATIRRASDQVLNLFDRSVMQFPPPGLHHSNSGFACVEKDSPGRLYLGVTTAGRTGSYIYQAIASSLLQAAADPSFSGLEGDYYWTLVGYFNSLRELGSASIIMQDDVTHGLELVSARRQEQPRHLQPPTELTSRVKSDEIRDKLLELDATRDSGESADVVLASNMISVGLDVGRLGLMLVNGQPKTIAEYIQATSRVGRGRVPGLVVTLYNASKSRDRSRYETFPTWHGALYRDVEATGVTPFAPRARDKALHAPFVAMARHLVPGMLDTPAAAENHEADLKALIDLICQRISNVDPGEAAAARRELEKFLTLWLRRGALPKYWDNWSDNGLLISADAQATSNASGFTKGNARATPGTLRAVEPSTEFVIKEIAPSGAEEIQ</sequence>
<dbReference type="PROSITE" id="PS51194">
    <property type="entry name" value="HELICASE_CTER"/>
    <property type="match status" value="1"/>
</dbReference>
<evidence type="ECO:0000313" key="4">
    <source>
        <dbReference type="EMBL" id="CUH72307.1"/>
    </source>
</evidence>
<dbReference type="EMBL" id="CYSC01000028">
    <property type="protein sequence ID" value="CUH72307.1"/>
    <property type="molecule type" value="Genomic_DNA"/>
</dbReference>
<dbReference type="EMBL" id="CYSB01000037">
    <property type="protein sequence ID" value="CUH68970.1"/>
    <property type="molecule type" value="Genomic_DNA"/>
</dbReference>
<dbReference type="SUPFAM" id="SSF52540">
    <property type="entry name" value="P-loop containing nucleoside triphosphate hydrolases"/>
    <property type="match status" value="1"/>
</dbReference>
<dbReference type="Gene3D" id="3.40.50.300">
    <property type="entry name" value="P-loop containing nucleotide triphosphate hydrolases"/>
    <property type="match status" value="2"/>
</dbReference>
<reference evidence="4 6" key="1">
    <citation type="submission" date="2015-09" db="EMBL/GenBank/DDBJ databases">
        <authorList>
            <consortium name="Swine Surveillance"/>
        </authorList>
    </citation>
    <scope>NUCLEOTIDE SEQUENCE [LARGE SCALE GENOMIC DNA]</scope>
    <source>
        <strain evidence="4 6">5120</strain>
    </source>
</reference>
<evidence type="ECO:0000313" key="5">
    <source>
        <dbReference type="Proteomes" id="UP000051086"/>
    </source>
</evidence>
<feature type="region of interest" description="Disordered" evidence="1">
    <location>
        <begin position="55"/>
        <end position="78"/>
    </location>
</feature>
<evidence type="ECO:0000313" key="3">
    <source>
        <dbReference type="EMBL" id="CUH68970.1"/>
    </source>
</evidence>
<proteinExistence type="predicted"/>
<feature type="domain" description="Helicase C-terminal" evidence="2">
    <location>
        <begin position="741"/>
        <end position="915"/>
    </location>
</feature>
<dbReference type="CDD" id="cd18785">
    <property type="entry name" value="SF2_C"/>
    <property type="match status" value="1"/>
</dbReference>
<gene>
    <name evidence="3" type="ORF">TL5118_02929</name>
    <name evidence="4" type="ORF">TL5120_02103</name>
</gene>
<evidence type="ECO:0000313" key="6">
    <source>
        <dbReference type="Proteomes" id="UP000051887"/>
    </source>
</evidence>
<dbReference type="Proteomes" id="UP000051086">
    <property type="component" value="Unassembled WGS sequence"/>
</dbReference>
<reference evidence="3 5" key="2">
    <citation type="submission" date="2015-09" db="EMBL/GenBank/DDBJ databases">
        <authorList>
            <person name="Rodrigo-Torres L."/>
            <person name="Arahal D.R."/>
        </authorList>
    </citation>
    <scope>NUCLEOTIDE SEQUENCE [LARGE SCALE GENOMIC DNA]</scope>
    <source>
        <strain evidence="3 5">CECT 5118</strain>
    </source>
</reference>
<keyword evidence="5" id="KW-1185">Reference proteome</keyword>
<evidence type="ECO:0000259" key="2">
    <source>
        <dbReference type="PROSITE" id="PS51194"/>
    </source>
</evidence>
<dbReference type="InterPro" id="IPR001650">
    <property type="entry name" value="Helicase_C-like"/>
</dbReference>
<feature type="compositionally biased region" description="Acidic residues" evidence="1">
    <location>
        <begin position="55"/>
        <end position="68"/>
    </location>
</feature>
<evidence type="ECO:0000256" key="1">
    <source>
        <dbReference type="SAM" id="MobiDB-lite"/>
    </source>
</evidence>
<accession>A0A0N7LWF7</accession>